<keyword evidence="3" id="KW-1185">Reference proteome</keyword>
<proteinExistence type="predicted"/>
<dbReference type="Pfam" id="PF04641">
    <property type="entry name" value="Rtf2"/>
    <property type="match status" value="1"/>
</dbReference>
<name>A0ABQ9XRJ4_9EUKA</name>
<evidence type="ECO:0000313" key="2">
    <source>
        <dbReference type="EMBL" id="KAK2954093.1"/>
    </source>
</evidence>
<feature type="region of interest" description="Disordered" evidence="1">
    <location>
        <begin position="201"/>
        <end position="268"/>
    </location>
</feature>
<comment type="caution">
    <text evidence="2">The sequence shown here is derived from an EMBL/GenBank/DDBJ whole genome shotgun (WGS) entry which is preliminary data.</text>
</comment>
<sequence length="268" mass="30844">MGGDGGSFKQRTEMVKTKQTKKEFQYDLQHGERYFICSLSGQPLSDPIVVDCRGNMFNKETFLKEFLSNKNEVRAAFPHIRNPLKDLIQVFFTPNPAYTRNRVEFPQEHQPGPWVCPLRSDIEVNGKQKFTCLSPCGHALCDASVCEVLLPEEDISMFRRHPVSITKQVNCPVCSAKVTNLIPLIPTNEEANSLYKPVVVSTKHKRKESHPSINPDEMKRIESIQRPVKLRRSLSPENPMEEGKGEKMMKTEEYPEEARRRERRDRDG</sequence>
<evidence type="ECO:0000313" key="3">
    <source>
        <dbReference type="Proteomes" id="UP001281761"/>
    </source>
</evidence>
<reference evidence="2 3" key="1">
    <citation type="journal article" date="2022" name="bioRxiv">
        <title>Genomics of Preaxostyla Flagellates Illuminates Evolutionary Transitions and the Path Towards Mitochondrial Loss.</title>
        <authorList>
            <person name="Novak L.V.F."/>
            <person name="Treitli S.C."/>
            <person name="Pyrih J."/>
            <person name="Halakuc P."/>
            <person name="Pipaliya S.V."/>
            <person name="Vacek V."/>
            <person name="Brzon O."/>
            <person name="Soukal P."/>
            <person name="Eme L."/>
            <person name="Dacks J.B."/>
            <person name="Karnkowska A."/>
            <person name="Elias M."/>
            <person name="Hampl V."/>
        </authorList>
    </citation>
    <scope>NUCLEOTIDE SEQUENCE [LARGE SCALE GENOMIC DNA]</scope>
    <source>
        <strain evidence="2">NAU3</strain>
        <tissue evidence="2">Gut</tissue>
    </source>
</reference>
<dbReference type="EMBL" id="JARBJD010000082">
    <property type="protein sequence ID" value="KAK2954093.1"/>
    <property type="molecule type" value="Genomic_DNA"/>
</dbReference>
<dbReference type="PANTHER" id="PTHR12775">
    <property type="entry name" value="PROTEIN C20ORF43 HOMOLOG"/>
    <property type="match status" value="1"/>
</dbReference>
<feature type="compositionally biased region" description="Basic and acidic residues" evidence="1">
    <location>
        <begin position="241"/>
        <end position="268"/>
    </location>
</feature>
<organism evidence="2 3">
    <name type="scientific">Blattamonas nauphoetae</name>
    <dbReference type="NCBI Taxonomy" id="2049346"/>
    <lineage>
        <taxon>Eukaryota</taxon>
        <taxon>Metamonada</taxon>
        <taxon>Preaxostyla</taxon>
        <taxon>Oxymonadida</taxon>
        <taxon>Blattamonas</taxon>
    </lineage>
</organism>
<dbReference type="Proteomes" id="UP001281761">
    <property type="component" value="Unassembled WGS sequence"/>
</dbReference>
<accession>A0ABQ9XRJ4</accession>
<gene>
    <name evidence="2" type="ORF">BLNAU_10910</name>
</gene>
<dbReference type="InterPro" id="IPR006735">
    <property type="entry name" value="Rtf2"/>
</dbReference>
<dbReference type="PANTHER" id="PTHR12775:SF0">
    <property type="entry name" value="REPLICATION TERMINATION FACTOR 2"/>
    <property type="match status" value="1"/>
</dbReference>
<protein>
    <submittedName>
        <fullName evidence="2">DUF602 family protein</fullName>
    </submittedName>
</protein>
<evidence type="ECO:0000256" key="1">
    <source>
        <dbReference type="SAM" id="MobiDB-lite"/>
    </source>
</evidence>